<gene>
    <name evidence="2" type="ORF">Naga_101026g2</name>
</gene>
<protein>
    <recommendedName>
        <fullName evidence="4">Feruloyl esterase</fullName>
    </recommendedName>
</protein>
<evidence type="ECO:0008006" key="4">
    <source>
        <dbReference type="Google" id="ProtNLM"/>
    </source>
</evidence>
<organism evidence="2 3">
    <name type="scientific">Nannochloropsis gaditana</name>
    <dbReference type="NCBI Taxonomy" id="72520"/>
    <lineage>
        <taxon>Eukaryota</taxon>
        <taxon>Sar</taxon>
        <taxon>Stramenopiles</taxon>
        <taxon>Ochrophyta</taxon>
        <taxon>Eustigmatophyceae</taxon>
        <taxon>Eustigmatales</taxon>
        <taxon>Monodopsidaceae</taxon>
        <taxon>Nannochloropsis</taxon>
    </lineage>
</organism>
<sequence>MGRLLLLVRHLFPSVLLFLRLTAPADVNSPPSLRRAKPASVSLATDLVSWWWNDPLPPPPEYKGDPFLTLGESFGRPARVVLPNAYNETRRLYPLVLVLHGWKSNGDYHDFYLGVSARASDPRLGGFIAVIPNGTWDAMRQSRFWNAGTCCDYSRSNVDDEKYLTGYSKPSLPLCSISPTLLPSLIPSRHRSFLHLCFALIPASILNSCFLCSLSIPLPSLPLSLLLSLTCLATSLLKHLAPGLISFPFPPRSSPLRFPRSLPLFSRRVPKADE</sequence>
<dbReference type="EMBL" id="AZIL01002831">
    <property type="protein sequence ID" value="EWM20751.1"/>
    <property type="molecule type" value="Genomic_DNA"/>
</dbReference>
<reference evidence="2 3" key="1">
    <citation type="journal article" date="2014" name="Mol. Plant">
        <title>Chromosome Scale Genome Assembly and Transcriptome Profiling of Nannochloropsis gaditana in Nitrogen Depletion.</title>
        <authorList>
            <person name="Corteggiani Carpinelli E."/>
            <person name="Telatin A."/>
            <person name="Vitulo N."/>
            <person name="Forcato C."/>
            <person name="D'Angelo M."/>
            <person name="Schiavon R."/>
            <person name="Vezzi A."/>
            <person name="Giacometti G.M."/>
            <person name="Morosinotto T."/>
            <person name="Valle G."/>
        </authorList>
    </citation>
    <scope>NUCLEOTIDE SEQUENCE [LARGE SCALE GENOMIC DNA]</scope>
    <source>
        <strain evidence="2 3">B-31</strain>
    </source>
</reference>
<dbReference type="InterPro" id="IPR029058">
    <property type="entry name" value="AB_hydrolase_fold"/>
</dbReference>
<feature type="signal peptide" evidence="1">
    <location>
        <begin position="1"/>
        <end position="24"/>
    </location>
</feature>
<proteinExistence type="predicted"/>
<keyword evidence="3" id="KW-1185">Reference proteome</keyword>
<feature type="chain" id="PRO_5004900951" description="Feruloyl esterase" evidence="1">
    <location>
        <begin position="25"/>
        <end position="274"/>
    </location>
</feature>
<dbReference type="Proteomes" id="UP000019335">
    <property type="component" value="Unassembled WGS sequence"/>
</dbReference>
<dbReference type="Gene3D" id="3.40.50.1820">
    <property type="entry name" value="alpha/beta hydrolase"/>
    <property type="match status" value="1"/>
</dbReference>
<evidence type="ECO:0000313" key="3">
    <source>
        <dbReference type="Proteomes" id="UP000019335"/>
    </source>
</evidence>
<comment type="caution">
    <text evidence="2">The sequence shown here is derived from an EMBL/GenBank/DDBJ whole genome shotgun (WGS) entry which is preliminary data.</text>
</comment>
<evidence type="ECO:0000313" key="2">
    <source>
        <dbReference type="EMBL" id="EWM20751.1"/>
    </source>
</evidence>
<dbReference type="SUPFAM" id="SSF53474">
    <property type="entry name" value="alpha/beta-Hydrolases"/>
    <property type="match status" value="1"/>
</dbReference>
<dbReference type="OrthoDB" id="2425929at2759"/>
<accession>W7TK27</accession>
<dbReference type="AlphaFoldDB" id="W7TK27"/>
<name>W7TK27_9STRA</name>
<keyword evidence="1" id="KW-0732">Signal</keyword>
<evidence type="ECO:0000256" key="1">
    <source>
        <dbReference type="SAM" id="SignalP"/>
    </source>
</evidence>